<reference evidence="2 3" key="1">
    <citation type="journal article" date="2019" name="Commun. Biol.">
        <title>The bagworm genome reveals a unique fibroin gene that provides high tensile strength.</title>
        <authorList>
            <person name="Kono N."/>
            <person name="Nakamura H."/>
            <person name="Ohtoshi R."/>
            <person name="Tomita M."/>
            <person name="Numata K."/>
            <person name="Arakawa K."/>
        </authorList>
    </citation>
    <scope>NUCLEOTIDE SEQUENCE [LARGE SCALE GENOMIC DNA]</scope>
</reference>
<keyword evidence="3" id="KW-1185">Reference proteome</keyword>
<dbReference type="AlphaFoldDB" id="A0A4C1TXG1"/>
<feature type="compositionally biased region" description="Low complexity" evidence="1">
    <location>
        <begin position="51"/>
        <end position="68"/>
    </location>
</feature>
<proteinExistence type="predicted"/>
<evidence type="ECO:0000313" key="2">
    <source>
        <dbReference type="EMBL" id="GBP18732.1"/>
    </source>
</evidence>
<feature type="compositionally biased region" description="Low complexity" evidence="1">
    <location>
        <begin position="24"/>
        <end position="41"/>
    </location>
</feature>
<dbReference type="OrthoDB" id="7491050at2759"/>
<name>A0A4C1TXG1_EUMVA</name>
<protein>
    <submittedName>
        <fullName evidence="2">Uncharacterized protein</fullName>
    </submittedName>
</protein>
<sequence length="106" mass="11524">MDVNKESRFNALAQKFKYRSPLWISDSDISGSSGSNGSNISEPETGRGLCDSNDSIACRSSSSDSSESINNFLDTKRHAVQQDVRPSHKQSSNVLENGLLNDELAS</sequence>
<evidence type="ECO:0000256" key="1">
    <source>
        <dbReference type="SAM" id="MobiDB-lite"/>
    </source>
</evidence>
<evidence type="ECO:0000313" key="3">
    <source>
        <dbReference type="Proteomes" id="UP000299102"/>
    </source>
</evidence>
<organism evidence="2 3">
    <name type="scientific">Eumeta variegata</name>
    <name type="common">Bagworm moth</name>
    <name type="synonym">Eumeta japonica</name>
    <dbReference type="NCBI Taxonomy" id="151549"/>
    <lineage>
        <taxon>Eukaryota</taxon>
        <taxon>Metazoa</taxon>
        <taxon>Ecdysozoa</taxon>
        <taxon>Arthropoda</taxon>
        <taxon>Hexapoda</taxon>
        <taxon>Insecta</taxon>
        <taxon>Pterygota</taxon>
        <taxon>Neoptera</taxon>
        <taxon>Endopterygota</taxon>
        <taxon>Lepidoptera</taxon>
        <taxon>Glossata</taxon>
        <taxon>Ditrysia</taxon>
        <taxon>Tineoidea</taxon>
        <taxon>Psychidae</taxon>
        <taxon>Oiketicinae</taxon>
        <taxon>Eumeta</taxon>
    </lineage>
</organism>
<dbReference type="EMBL" id="BGZK01000100">
    <property type="protein sequence ID" value="GBP18732.1"/>
    <property type="molecule type" value="Genomic_DNA"/>
</dbReference>
<dbReference type="Proteomes" id="UP000299102">
    <property type="component" value="Unassembled WGS sequence"/>
</dbReference>
<gene>
    <name evidence="2" type="ORF">EVAR_8559_1</name>
</gene>
<comment type="caution">
    <text evidence="2">The sequence shown here is derived from an EMBL/GenBank/DDBJ whole genome shotgun (WGS) entry which is preliminary data.</text>
</comment>
<feature type="region of interest" description="Disordered" evidence="1">
    <location>
        <begin position="24"/>
        <end position="106"/>
    </location>
</feature>
<accession>A0A4C1TXG1</accession>